<dbReference type="PROSITE" id="PS50109">
    <property type="entry name" value="HIS_KIN"/>
    <property type="match status" value="1"/>
</dbReference>
<evidence type="ECO:0008006" key="12">
    <source>
        <dbReference type="Google" id="ProtNLM"/>
    </source>
</evidence>
<protein>
    <recommendedName>
        <fullName evidence="12">Histidine kinase</fullName>
    </recommendedName>
</protein>
<keyword evidence="4" id="KW-1133">Transmembrane helix</keyword>
<dbReference type="CDD" id="cd17546">
    <property type="entry name" value="REC_hyHK_CKI1_RcsC-like"/>
    <property type="match status" value="1"/>
</dbReference>
<sequence length="1090" mass="120500">MVSAGISVLANCTLLALWINTPHIIDQSTIALTQYSIISSSSIRHTHAVPMARHSTEQTIDHLYSGTLRFHPTSPAGYVIAYQSQNQTYHYPDNGDHLQLDSCASADCIKMSNEELSSQPLALISAISDALITVAYFSIPIELLCFVIKAQEVPFPGITILFVLFITLCGITHLIGAFMPWLKAHFLAAIARVLTALVSLFTALVLFFTIPQALSLPKYVKLVETEIAQRQRAEQILRGEFDHMKLFRDIVHNLRQPLSTPNINLKSEILARAAYEIASKLEGARRCLIYTPNRNMMLECVAEHILTDPPLPRHSLDISDEEAEAEDIRGFTSEEEVRLMVNACTNGLHISSSSATSTTASLLSASMPDVNVNLLQHVFKGKTRSVLVVSHENSDLSRHLGIAHDEKAIIAPMSLPNERTGFLVFISRHVPKLALEEETGFGTSSLLLDLAEQITIAKLEASMVEKDRLLIAQLEEQNVALMQARKEVKVAQAQKDFTAVMSHEMRTPLFAISSLLSMLLDMKVVQESQFEEVLEMLELAKKSAQMLVTIVNNILDFSKYEDENFNLDRSPFIIRDALEMAADVVAVQDHDGKFPQIVLICGHDVPKILVGDVTRFRQILVNLLANGCKFTESTGSVTLEVQTTPSTRAGKVVLRIDVTDTGIGIRPEDVSKLFQKFSQADASHTRRYGGTGLGLAIAKTLCNYMGGTITVRPNQQERGTQFAVSLYLDEYYEHEWDIPVSLQTVLPDSSYDNLVLSIIDGNPDTLRGLEHLALYCSPKMVVHAFKNISEFLSSNIPVHGVIVNTLYNEKEMLVTLTNSGLSHRCFILYGFTVYRCQTESPVSKNSAASTAQRPLKVAEFARWLDFIIGRPPITFSEETLLTFDEGDDELHAHSRTDGRRLKRNGVMRNQAAGGSAEKVNDVVGANDSASMGLISPTQLPLLTSCMGPTAGGSLLLPPLKILVVEDNVINQLVITKMLGRLGFKTTDLAIANDGIEALEKIGNDEGKYDVVLMDIMMPRMDGYECTKAIRAKLGFTDKPWIVGLTANAFWDDKVRCREVGMQDFVPKPATIADVWAALKRFCDQPELPAS</sequence>
<evidence type="ECO:0000259" key="6">
    <source>
        <dbReference type="PROSITE" id="PS50109"/>
    </source>
</evidence>
<dbReference type="Proteomes" id="UP000320475">
    <property type="component" value="Unassembled WGS sequence"/>
</dbReference>
<keyword evidence="1 3" id="KW-0597">Phosphoprotein</keyword>
<dbReference type="InterPro" id="IPR003661">
    <property type="entry name" value="HisK_dim/P_dom"/>
</dbReference>
<accession>A0A507CUD7</accession>
<dbReference type="InterPro" id="IPR005467">
    <property type="entry name" value="His_kinase_dom"/>
</dbReference>
<dbReference type="InterPro" id="IPR058544">
    <property type="entry name" value="ETR1_N"/>
</dbReference>
<dbReference type="InterPro" id="IPR036890">
    <property type="entry name" value="HATPase_C_sf"/>
</dbReference>
<dbReference type="PANTHER" id="PTHR45339:SF1">
    <property type="entry name" value="HYBRID SIGNAL TRANSDUCTION HISTIDINE KINASE J"/>
    <property type="match status" value="1"/>
</dbReference>
<keyword evidence="10" id="KW-1185">Reference proteome</keyword>
<dbReference type="VEuPathDB" id="FungiDB:SeMB42_g05006"/>
<gene>
    <name evidence="8" type="ORF">SeLEV6574_g05591</name>
    <name evidence="9" type="ORF">SeMB42_g05006</name>
</gene>
<dbReference type="EMBL" id="QEAM01000270">
    <property type="protein sequence ID" value="TPX42470.1"/>
    <property type="molecule type" value="Genomic_DNA"/>
</dbReference>
<feature type="modified residue" description="4-aspartylphosphate" evidence="3">
    <location>
        <position position="1014"/>
    </location>
</feature>
<dbReference type="OrthoDB" id="60033at2759"/>
<dbReference type="PROSITE" id="PS50110">
    <property type="entry name" value="RESPONSE_REGULATORY"/>
    <property type="match status" value="1"/>
</dbReference>
<evidence type="ECO:0000256" key="5">
    <source>
        <dbReference type="SAM" id="SignalP"/>
    </source>
</evidence>
<dbReference type="InterPro" id="IPR011006">
    <property type="entry name" value="CheY-like_superfamily"/>
</dbReference>
<proteinExistence type="predicted"/>
<dbReference type="CDD" id="cd00082">
    <property type="entry name" value="HisKA"/>
    <property type="match status" value="1"/>
</dbReference>
<dbReference type="AlphaFoldDB" id="A0A507CUD7"/>
<dbReference type="STRING" id="286115.A0A507CUD7"/>
<feature type="transmembrane region" description="Helical" evidence="4">
    <location>
        <begin position="189"/>
        <end position="210"/>
    </location>
</feature>
<evidence type="ECO:0000313" key="10">
    <source>
        <dbReference type="Proteomes" id="UP000317494"/>
    </source>
</evidence>
<dbReference type="Pfam" id="PF00512">
    <property type="entry name" value="HisKA"/>
    <property type="match status" value="1"/>
</dbReference>
<dbReference type="SMART" id="SM00388">
    <property type="entry name" value="HisKA"/>
    <property type="match status" value="1"/>
</dbReference>
<dbReference type="Proteomes" id="UP000317494">
    <property type="component" value="Unassembled WGS sequence"/>
</dbReference>
<keyword evidence="2" id="KW-0902">Two-component regulatory system</keyword>
<dbReference type="FunFam" id="3.30.565.10:FF:000010">
    <property type="entry name" value="Sensor histidine kinase RcsC"/>
    <property type="match status" value="1"/>
</dbReference>
<organism evidence="9 10">
    <name type="scientific">Synchytrium endobioticum</name>
    <dbReference type="NCBI Taxonomy" id="286115"/>
    <lineage>
        <taxon>Eukaryota</taxon>
        <taxon>Fungi</taxon>
        <taxon>Fungi incertae sedis</taxon>
        <taxon>Chytridiomycota</taxon>
        <taxon>Chytridiomycota incertae sedis</taxon>
        <taxon>Chytridiomycetes</taxon>
        <taxon>Synchytriales</taxon>
        <taxon>Synchytriaceae</taxon>
        <taxon>Synchytrium</taxon>
    </lineage>
</organism>
<evidence type="ECO:0000313" key="8">
    <source>
        <dbReference type="EMBL" id="TPX42470.1"/>
    </source>
</evidence>
<dbReference type="Gene3D" id="3.30.565.10">
    <property type="entry name" value="Histidine kinase-like ATPase, C-terminal domain"/>
    <property type="match status" value="1"/>
</dbReference>
<keyword evidence="5" id="KW-0732">Signal</keyword>
<evidence type="ECO:0000313" key="11">
    <source>
        <dbReference type="Proteomes" id="UP000320475"/>
    </source>
</evidence>
<dbReference type="GO" id="GO:0000155">
    <property type="term" value="F:phosphorelay sensor kinase activity"/>
    <property type="evidence" value="ECO:0007669"/>
    <property type="project" value="InterPro"/>
</dbReference>
<dbReference type="Gene3D" id="3.40.50.2300">
    <property type="match status" value="1"/>
</dbReference>
<dbReference type="InterPro" id="IPR036097">
    <property type="entry name" value="HisK_dim/P_sf"/>
</dbReference>
<evidence type="ECO:0000256" key="4">
    <source>
        <dbReference type="SAM" id="Phobius"/>
    </source>
</evidence>
<dbReference type="SUPFAM" id="SSF52172">
    <property type="entry name" value="CheY-like"/>
    <property type="match status" value="1"/>
</dbReference>
<dbReference type="InterPro" id="IPR001789">
    <property type="entry name" value="Sig_transdc_resp-reg_receiver"/>
</dbReference>
<feature type="domain" description="Histidine kinase" evidence="6">
    <location>
        <begin position="500"/>
        <end position="730"/>
    </location>
</feature>
<evidence type="ECO:0000313" key="9">
    <source>
        <dbReference type="EMBL" id="TPX42746.1"/>
    </source>
</evidence>
<comment type="caution">
    <text evidence="9">The sequence shown here is derived from an EMBL/GenBank/DDBJ whole genome shotgun (WGS) entry which is preliminary data.</text>
</comment>
<feature type="transmembrane region" description="Helical" evidence="4">
    <location>
        <begin position="159"/>
        <end position="182"/>
    </location>
</feature>
<dbReference type="SMART" id="SM00448">
    <property type="entry name" value="REC"/>
    <property type="match status" value="1"/>
</dbReference>
<evidence type="ECO:0000256" key="2">
    <source>
        <dbReference type="ARBA" id="ARBA00023012"/>
    </source>
</evidence>
<evidence type="ECO:0000256" key="1">
    <source>
        <dbReference type="ARBA" id="ARBA00022553"/>
    </source>
</evidence>
<dbReference type="Pfam" id="PF00072">
    <property type="entry name" value="Response_reg"/>
    <property type="match status" value="1"/>
</dbReference>
<dbReference type="PRINTS" id="PR00344">
    <property type="entry name" value="BCTRLSENSOR"/>
</dbReference>
<dbReference type="Pfam" id="PF25487">
    <property type="entry name" value="ETR1_N"/>
    <property type="match status" value="1"/>
</dbReference>
<dbReference type="CDD" id="cd16922">
    <property type="entry name" value="HATPase_EvgS-ArcB-TorS-like"/>
    <property type="match status" value="1"/>
</dbReference>
<evidence type="ECO:0000259" key="7">
    <source>
        <dbReference type="PROSITE" id="PS50110"/>
    </source>
</evidence>
<dbReference type="SUPFAM" id="SSF47384">
    <property type="entry name" value="Homodimeric domain of signal transducing histidine kinase"/>
    <property type="match status" value="1"/>
</dbReference>
<reference evidence="10 11" key="1">
    <citation type="journal article" date="2019" name="Sci. Rep.">
        <title>Comparative genomics of chytrid fungi reveal insights into the obligate biotrophic and pathogenic lifestyle of Synchytrium endobioticum.</title>
        <authorList>
            <person name="van de Vossenberg B.T.L.H."/>
            <person name="Warris S."/>
            <person name="Nguyen H.D.T."/>
            <person name="van Gent-Pelzer M.P.E."/>
            <person name="Joly D.L."/>
            <person name="van de Geest H.C."/>
            <person name="Bonants P.J.M."/>
            <person name="Smith D.S."/>
            <person name="Levesque C.A."/>
            <person name="van der Lee T.A.J."/>
        </authorList>
    </citation>
    <scope>NUCLEOTIDE SEQUENCE [LARGE SCALE GENOMIC DNA]</scope>
    <source>
        <strain evidence="8 11">LEV6574</strain>
        <strain evidence="9 10">MB42</strain>
    </source>
</reference>
<dbReference type="InterPro" id="IPR004358">
    <property type="entry name" value="Sig_transdc_His_kin-like_C"/>
</dbReference>
<dbReference type="InterPro" id="IPR003594">
    <property type="entry name" value="HATPase_dom"/>
</dbReference>
<feature type="chain" id="PRO_5036363043" description="Histidine kinase" evidence="5">
    <location>
        <begin position="19"/>
        <end position="1090"/>
    </location>
</feature>
<dbReference type="Pfam" id="PF02518">
    <property type="entry name" value="HATPase_c"/>
    <property type="match status" value="1"/>
</dbReference>
<dbReference type="EMBL" id="QEAN01000222">
    <property type="protein sequence ID" value="TPX42746.1"/>
    <property type="molecule type" value="Genomic_DNA"/>
</dbReference>
<dbReference type="Gene3D" id="1.10.287.130">
    <property type="match status" value="1"/>
</dbReference>
<dbReference type="PANTHER" id="PTHR45339">
    <property type="entry name" value="HYBRID SIGNAL TRANSDUCTION HISTIDINE KINASE J"/>
    <property type="match status" value="1"/>
</dbReference>
<evidence type="ECO:0000256" key="3">
    <source>
        <dbReference type="PROSITE-ProRule" id="PRU00169"/>
    </source>
</evidence>
<keyword evidence="4" id="KW-0812">Transmembrane</keyword>
<dbReference type="SMART" id="SM00387">
    <property type="entry name" value="HATPase_c"/>
    <property type="match status" value="1"/>
</dbReference>
<feature type="signal peptide" evidence="5">
    <location>
        <begin position="1"/>
        <end position="18"/>
    </location>
</feature>
<name>A0A507CUD7_9FUNG</name>
<dbReference type="SUPFAM" id="SSF55874">
    <property type="entry name" value="ATPase domain of HSP90 chaperone/DNA topoisomerase II/histidine kinase"/>
    <property type="match status" value="1"/>
</dbReference>
<feature type="domain" description="Response regulatory" evidence="7">
    <location>
        <begin position="960"/>
        <end position="1082"/>
    </location>
</feature>
<keyword evidence="4" id="KW-0472">Membrane</keyword>